<dbReference type="WBParaSite" id="EN70_3343">
    <property type="protein sequence ID" value="EN70_3343"/>
    <property type="gene ID" value="EN70_3343"/>
</dbReference>
<reference evidence="2" key="1">
    <citation type="submission" date="2012-04" db="EMBL/GenBank/DDBJ databases">
        <title>The Genome Sequence of Loa loa.</title>
        <authorList>
            <consortium name="The Broad Institute Genome Sequencing Platform"/>
            <consortium name="Broad Institute Genome Sequencing Center for Infectious Disease"/>
            <person name="Nutman T.B."/>
            <person name="Fink D.L."/>
            <person name="Russ C."/>
            <person name="Young S."/>
            <person name="Zeng Q."/>
            <person name="Gargeya S."/>
            <person name="Alvarado L."/>
            <person name="Berlin A."/>
            <person name="Chapman S.B."/>
            <person name="Chen Z."/>
            <person name="Freedman E."/>
            <person name="Gellesch M."/>
            <person name="Goldberg J."/>
            <person name="Griggs A."/>
            <person name="Gujja S."/>
            <person name="Heilman E.R."/>
            <person name="Heiman D."/>
            <person name="Howarth C."/>
            <person name="Mehta T."/>
            <person name="Neiman D."/>
            <person name="Pearson M."/>
            <person name="Roberts A."/>
            <person name="Saif S."/>
            <person name="Shea T."/>
            <person name="Shenoy N."/>
            <person name="Sisk P."/>
            <person name="Stolte C."/>
            <person name="Sykes S."/>
            <person name="White J."/>
            <person name="Yandava C."/>
            <person name="Haas B."/>
            <person name="Henn M.R."/>
            <person name="Nusbaum C."/>
            <person name="Birren B."/>
        </authorList>
    </citation>
    <scope>NUCLEOTIDE SEQUENCE [LARGE SCALE GENOMIC DNA]</scope>
</reference>
<dbReference type="STRING" id="7209.A0A1I7VJX7"/>
<proteinExistence type="predicted"/>
<evidence type="ECO:0000256" key="1">
    <source>
        <dbReference type="SAM" id="MobiDB-lite"/>
    </source>
</evidence>
<dbReference type="Proteomes" id="UP000095285">
    <property type="component" value="Unassembled WGS sequence"/>
</dbReference>
<feature type="region of interest" description="Disordered" evidence="1">
    <location>
        <begin position="365"/>
        <end position="390"/>
    </location>
</feature>
<reference evidence="3" key="2">
    <citation type="submission" date="2016-11" db="UniProtKB">
        <authorList>
            <consortium name="WormBaseParasite"/>
        </authorList>
    </citation>
    <scope>IDENTIFICATION</scope>
</reference>
<organism evidence="2 3">
    <name type="scientific">Loa loa</name>
    <name type="common">Eye worm</name>
    <name type="synonym">Filaria loa</name>
    <dbReference type="NCBI Taxonomy" id="7209"/>
    <lineage>
        <taxon>Eukaryota</taxon>
        <taxon>Metazoa</taxon>
        <taxon>Ecdysozoa</taxon>
        <taxon>Nematoda</taxon>
        <taxon>Chromadorea</taxon>
        <taxon>Rhabditida</taxon>
        <taxon>Spirurina</taxon>
        <taxon>Spiruromorpha</taxon>
        <taxon>Filarioidea</taxon>
        <taxon>Onchocercidae</taxon>
        <taxon>Loa</taxon>
    </lineage>
</organism>
<dbReference type="AlphaFoldDB" id="A0A1I7VJX7"/>
<feature type="region of interest" description="Disordered" evidence="1">
    <location>
        <begin position="515"/>
        <end position="536"/>
    </location>
</feature>
<name>A0A1I7VJX7_LOALO</name>
<keyword evidence="2" id="KW-1185">Reference proteome</keyword>
<feature type="compositionally biased region" description="Basic and acidic residues" evidence="1">
    <location>
        <begin position="189"/>
        <end position="200"/>
    </location>
</feature>
<accession>A0A1I7VJX7</accession>
<sequence>MEHRKLKVGKSPTDAFMSAELHTSRPLYGISRSKNVEANDYALQAHSDTLHTGQSVSTENMKIPERGKLTQEAIRSAKFLTARSAEDERKRSNESVFFLKKKKPLPNKVIDSEPKIQQIYYRSSSRPMMKKARSSTQFRPIYSSPVYPITPQYSSKQKTKHKFVHGSSEKGNILTAGLPEGSSSSTYIRKSDSSMDERKIISRSKRKMPSTRSICQDQTFKYNDSLQLLGTMDDSNKEKSFNAPTARSISNQTAKTMSSHFRKDDEQVLTAHELSSETLNYSESSKKGRQRRFAEIPGKFLETHSAEIPSRKVLSDIQQLQRSPSMSEKELKNLKFRSVDVLLEPGKKSFSIISGKGHALPQKRKFGLLPPTPSIISTPKQSSSSRSEENIISQSSTMLERKALFENDKKVSLASKKTSEVIRSRFERFPIQARSVKSGQRKSLGASTKQTRIKRAPSLVTLTQESDDTKSSAERAPSKYTTIVIPISSDMSKSSSSNVPVMRQALTSKPNITKKMSSVSSTLTKEKSKASRTKGTSIMIQSKDEENLTIQLNINLRVKNKDGKSNEKHILKPERILVKGREVYRKNDGYLL</sequence>
<evidence type="ECO:0000313" key="2">
    <source>
        <dbReference type="Proteomes" id="UP000095285"/>
    </source>
</evidence>
<evidence type="ECO:0000313" key="3">
    <source>
        <dbReference type="WBParaSite" id="EN70_3343"/>
    </source>
</evidence>
<protein>
    <submittedName>
        <fullName evidence="3">PP1-binding domain-containing protein</fullName>
    </submittedName>
</protein>
<feature type="compositionally biased region" description="Low complexity" evidence="1">
    <location>
        <begin position="374"/>
        <end position="390"/>
    </location>
</feature>
<feature type="region of interest" description="Disordered" evidence="1">
    <location>
        <begin position="174"/>
        <end position="212"/>
    </location>
</feature>